<dbReference type="Proteomes" id="UP000244331">
    <property type="component" value="Segment"/>
</dbReference>
<dbReference type="EMBL" id="MH045556">
    <property type="protein sequence ID" value="AVR56165.1"/>
    <property type="molecule type" value="Genomic_DNA"/>
</dbReference>
<accession>A0A2R3ZZH8</accession>
<proteinExistence type="predicted"/>
<sequence>MALRELEEATRQLQRRTGELAGQLRTLYAGGAALVGTPADRDALFGMPATAAEIAALANAGVVWFNTVAGWLESYYAPAGTAGLTARGLVAGTAAGWYPVGEGPAIRLIAQAQQSLSSGNVYVNWADPGTGASWRRGGAAWFAHVKASGYIRCERAGRYEIRANVPVQAGSGVGALWLSKNAGTTGDGVIAIQSVSLLSGQPSNIWMDSTNHLAAAGDFFRVYAGSVGSAIFCQGADGGNNPRFGEFSVRYLGPALVTE</sequence>
<dbReference type="KEGG" id="vg:62648725"/>
<evidence type="ECO:0000313" key="1">
    <source>
        <dbReference type="EMBL" id="AVR56165.1"/>
    </source>
</evidence>
<evidence type="ECO:0000313" key="2">
    <source>
        <dbReference type="Proteomes" id="UP000244331"/>
    </source>
</evidence>
<keyword evidence="2" id="KW-1185">Reference proteome</keyword>
<name>A0A2R3ZZH8_9CAUD</name>
<organism evidence="1 2">
    <name type="scientific">Microbacterium phage BonaeVitae</name>
    <dbReference type="NCBI Taxonomy" id="2126925"/>
    <lineage>
        <taxon>Viruses</taxon>
        <taxon>Duplodnaviria</taxon>
        <taxon>Heunggongvirae</taxon>
        <taxon>Uroviricota</taxon>
        <taxon>Caudoviricetes</taxon>
        <taxon>Orlajensenviridae</taxon>
        <taxon>Pelczarvirinae</taxon>
        <taxon>Bonaevitaevirus</taxon>
        <taxon>Bonaevitaevirus bonaevitae</taxon>
    </lineage>
</organism>
<gene>
    <name evidence="1" type="primary">15</name>
    <name evidence="1" type="ORF">SEA_BONAEVITAE_15</name>
</gene>
<reference evidence="1 2" key="1">
    <citation type="submission" date="2018-03" db="EMBL/GenBank/DDBJ databases">
        <authorList>
            <person name="Stanton A.-C.J."/>
            <person name="Heskett L."/>
            <person name="Lambert A."/>
            <person name="Linder D."/>
            <person name="Novinski D."/>
            <person name="Bricker J."/>
            <person name="Garlena R.A."/>
            <person name="Russell D.A."/>
            <person name="Pope W.H."/>
            <person name="Jacobs-Sera D."/>
            <person name="Hatfull G.F."/>
        </authorList>
    </citation>
    <scope>NUCLEOTIDE SEQUENCE [LARGE SCALE GENOMIC DNA]</scope>
</reference>
<dbReference type="GeneID" id="62648725"/>
<dbReference type="RefSeq" id="YP_009996801.1">
    <property type="nucleotide sequence ID" value="NC_052940.1"/>
</dbReference>
<protein>
    <submittedName>
        <fullName evidence="1">Minor tail protein</fullName>
    </submittedName>
</protein>